<comment type="caution">
    <text evidence="2">The sequence shown here is derived from an EMBL/GenBank/DDBJ whole genome shotgun (WGS) entry which is preliminary data.</text>
</comment>
<feature type="transmembrane region" description="Helical" evidence="1">
    <location>
        <begin position="254"/>
        <end position="281"/>
    </location>
</feature>
<protein>
    <recommendedName>
        <fullName evidence="4">Gustatory receptor</fullName>
    </recommendedName>
</protein>
<reference evidence="2 3" key="1">
    <citation type="journal article" date="2018" name="J. Allergy Clin. Immunol.">
        <title>High-quality assembly of Dermatophagoides pteronyssinus genome and transcriptome reveals a wide range of novel allergens.</title>
        <authorList>
            <person name="Liu X.Y."/>
            <person name="Yang K.Y."/>
            <person name="Wang M.Q."/>
            <person name="Kwok J.S."/>
            <person name="Zeng X."/>
            <person name="Yang Z."/>
            <person name="Xiao X.J."/>
            <person name="Lau C.P."/>
            <person name="Li Y."/>
            <person name="Huang Z.M."/>
            <person name="Ba J.G."/>
            <person name="Yim A.K."/>
            <person name="Ouyang C.Y."/>
            <person name="Ngai S.M."/>
            <person name="Chan T.F."/>
            <person name="Leung E.L."/>
            <person name="Liu L."/>
            <person name="Liu Z.G."/>
            <person name="Tsui S.K."/>
        </authorList>
    </citation>
    <scope>NUCLEOTIDE SEQUENCE [LARGE SCALE GENOMIC DNA]</scope>
    <source>
        <strain evidence="2">Derp</strain>
    </source>
</reference>
<evidence type="ECO:0000313" key="3">
    <source>
        <dbReference type="Proteomes" id="UP000887458"/>
    </source>
</evidence>
<keyword evidence="1" id="KW-0472">Membrane</keyword>
<evidence type="ECO:0000256" key="1">
    <source>
        <dbReference type="SAM" id="Phobius"/>
    </source>
</evidence>
<organism evidence="2 3">
    <name type="scientific">Dermatophagoides pteronyssinus</name>
    <name type="common">European house dust mite</name>
    <dbReference type="NCBI Taxonomy" id="6956"/>
    <lineage>
        <taxon>Eukaryota</taxon>
        <taxon>Metazoa</taxon>
        <taxon>Ecdysozoa</taxon>
        <taxon>Arthropoda</taxon>
        <taxon>Chelicerata</taxon>
        <taxon>Arachnida</taxon>
        <taxon>Acari</taxon>
        <taxon>Acariformes</taxon>
        <taxon>Sarcoptiformes</taxon>
        <taxon>Astigmata</taxon>
        <taxon>Psoroptidia</taxon>
        <taxon>Analgoidea</taxon>
        <taxon>Pyroglyphidae</taxon>
        <taxon>Dermatophagoidinae</taxon>
        <taxon>Dermatophagoides</taxon>
    </lineage>
</organism>
<dbReference type="EMBL" id="NJHN03000054">
    <property type="protein sequence ID" value="KAH9419860.1"/>
    <property type="molecule type" value="Genomic_DNA"/>
</dbReference>
<keyword evidence="1" id="KW-0812">Transmembrane</keyword>
<dbReference type="Proteomes" id="UP000887458">
    <property type="component" value="Unassembled WGS sequence"/>
</dbReference>
<gene>
    <name evidence="2" type="ORF">DERP_001691</name>
</gene>
<sequence>MLWRIRNFFYYQLKDIVECHHQRWYHLKQQIEIFIMLIFAIRMIITFISIYTNIELFIHYHHIEPLFRYSIYKNSMLYRHYLMAVFMLAIFGILGRIIFLLSSIKIKKIFWSSYQLIVINKQQYNQCCLNKSEMKKIFDENYEINIHSFKLVRKFLPTLLFQPICWLWTRLSISIHKIDFQLNIKKWQHIKPLGIKQYIGLDDRLEIIRIMYKADLIVFYMQILFFPLCLAISYDYNHIYTYEMEFNFKKIIIHLLLAMDSILFINMSYTAIQSGIFFTILGSINSLLQNRIVGQLNRKLSRIVTICRLINEKSNDQIVMSKRLLEKIDKIYYRHSLACNDNIFSYNVLWGNALLCYLLISIPFNVICVSALLVKDLNWLHIIMTQTAITKVLNEAKYYLIPIIQSINCIKIQNDQQQKIDFYALKSKLKIVDKFQRLTWGPKYGPFVSILGSITNALIFNLALTYVAVFIFILTHYV</sequence>
<keyword evidence="3" id="KW-1185">Reference proteome</keyword>
<feature type="transmembrane region" description="Helical" evidence="1">
    <location>
        <begin position="33"/>
        <end position="60"/>
    </location>
</feature>
<name>A0ABQ8JBS4_DERPT</name>
<feature type="transmembrane region" description="Helical" evidence="1">
    <location>
        <begin position="80"/>
        <end position="101"/>
    </location>
</feature>
<keyword evidence="1" id="KW-1133">Transmembrane helix</keyword>
<evidence type="ECO:0000313" key="2">
    <source>
        <dbReference type="EMBL" id="KAH9419860.1"/>
    </source>
</evidence>
<reference evidence="2 3" key="2">
    <citation type="journal article" date="2022" name="Mol. Biol. Evol.">
        <title>Comparative Genomics Reveals Insights into the Divergent Evolution of Astigmatic Mites and Household Pest Adaptations.</title>
        <authorList>
            <person name="Xiong Q."/>
            <person name="Wan A.T."/>
            <person name="Liu X."/>
            <person name="Fung C.S."/>
            <person name="Xiao X."/>
            <person name="Malainual N."/>
            <person name="Hou J."/>
            <person name="Wang L."/>
            <person name="Wang M."/>
            <person name="Yang K.Y."/>
            <person name="Cui Y."/>
            <person name="Leung E.L."/>
            <person name="Nong W."/>
            <person name="Shin S.K."/>
            <person name="Au S.W."/>
            <person name="Jeong K.Y."/>
            <person name="Chew F.T."/>
            <person name="Hui J.H."/>
            <person name="Leung T.F."/>
            <person name="Tungtrongchitr A."/>
            <person name="Zhong N."/>
            <person name="Liu Z."/>
            <person name="Tsui S.K."/>
        </authorList>
    </citation>
    <scope>NUCLEOTIDE SEQUENCE [LARGE SCALE GENOMIC DNA]</scope>
    <source>
        <strain evidence="2">Derp</strain>
    </source>
</reference>
<accession>A0ABQ8JBS4</accession>
<proteinExistence type="predicted"/>
<feature type="transmembrane region" description="Helical" evidence="1">
    <location>
        <begin position="214"/>
        <end position="234"/>
    </location>
</feature>
<feature type="transmembrane region" description="Helical" evidence="1">
    <location>
        <begin position="354"/>
        <end position="374"/>
    </location>
</feature>
<evidence type="ECO:0008006" key="4">
    <source>
        <dbReference type="Google" id="ProtNLM"/>
    </source>
</evidence>
<feature type="transmembrane region" description="Helical" evidence="1">
    <location>
        <begin position="447"/>
        <end position="474"/>
    </location>
</feature>